<dbReference type="GO" id="GO:0005829">
    <property type="term" value="C:cytosol"/>
    <property type="evidence" value="ECO:0007669"/>
    <property type="project" value="TreeGrafter"/>
</dbReference>
<dbReference type="Proteomes" id="UP000182429">
    <property type="component" value="Unassembled WGS sequence"/>
</dbReference>
<dbReference type="GO" id="GO:0005524">
    <property type="term" value="F:ATP binding"/>
    <property type="evidence" value="ECO:0007669"/>
    <property type="project" value="UniProtKB-UniRule"/>
</dbReference>
<proteinExistence type="inferred from homology"/>
<evidence type="ECO:0000313" key="10">
    <source>
        <dbReference type="EMBL" id="SDW07059.1"/>
    </source>
</evidence>
<dbReference type="PIRSF" id="PIRSF001555">
    <property type="entry name" value="Asp_ammon_ligase"/>
    <property type="match status" value="1"/>
</dbReference>
<dbReference type="eggNOG" id="COG2502">
    <property type="taxonomic scope" value="Bacteria"/>
</dbReference>
<reference evidence="10 11" key="1">
    <citation type="submission" date="2016-10" db="EMBL/GenBank/DDBJ databases">
        <authorList>
            <person name="de Groot N.N."/>
        </authorList>
    </citation>
    <scope>NUCLEOTIDE SEQUENCE [LARGE SCALE GENOMIC DNA]</scope>
    <source>
        <strain evidence="10 11">S3b</strain>
    </source>
</reference>
<evidence type="ECO:0000256" key="3">
    <source>
        <dbReference type="ARBA" id="ARBA00022605"/>
    </source>
</evidence>
<gene>
    <name evidence="7" type="primary">asnA</name>
    <name evidence="10" type="ORF">SAMN04487759_10334</name>
</gene>
<accession>A0A1H2QKW9</accession>
<dbReference type="GO" id="GO:0004071">
    <property type="term" value="F:aspartate-ammonia ligase activity"/>
    <property type="evidence" value="ECO:0007669"/>
    <property type="project" value="UniProtKB-UniRule"/>
</dbReference>
<dbReference type="SUPFAM" id="SSF55681">
    <property type="entry name" value="Class II aaRS and biotin synthetases"/>
    <property type="match status" value="1"/>
</dbReference>
<dbReference type="InterPro" id="IPR006195">
    <property type="entry name" value="aa-tRNA-synth_II"/>
</dbReference>
<evidence type="ECO:0000259" key="9">
    <source>
        <dbReference type="PROSITE" id="PS50862"/>
    </source>
</evidence>
<dbReference type="InterPro" id="IPR004618">
    <property type="entry name" value="AsnA"/>
</dbReference>
<keyword evidence="6 7" id="KW-0061">Asparagine biosynthesis</keyword>
<keyword evidence="3 7" id="KW-0028">Amino-acid biosynthesis</keyword>
<protein>
    <recommendedName>
        <fullName evidence="7 8">Aspartate--ammonia ligase</fullName>
        <ecNumber evidence="7 8">6.3.1.1</ecNumber>
    </recommendedName>
    <alternativeName>
        <fullName evidence="7">Asparagine synthetase A</fullName>
    </alternativeName>
</protein>
<dbReference type="STRING" id="1630.SAMN05216514_101243"/>
<dbReference type="AlphaFoldDB" id="A0A1H2QKW9"/>
<dbReference type="HAMAP" id="MF_00555">
    <property type="entry name" value="AsnA"/>
    <property type="match status" value="1"/>
</dbReference>
<dbReference type="GO" id="GO:0140096">
    <property type="term" value="F:catalytic activity, acting on a protein"/>
    <property type="evidence" value="ECO:0007669"/>
    <property type="project" value="UniProtKB-ARBA"/>
</dbReference>
<dbReference type="NCBIfam" id="TIGR00669">
    <property type="entry name" value="asnA"/>
    <property type="match status" value="1"/>
</dbReference>
<keyword evidence="2 7" id="KW-0436">Ligase</keyword>
<dbReference type="UniPathway" id="UPA00134">
    <property type="reaction ID" value="UER00194"/>
</dbReference>
<comment type="catalytic activity">
    <reaction evidence="7">
        <text>L-aspartate + NH4(+) + ATP = L-asparagine + AMP + diphosphate + H(+)</text>
        <dbReference type="Rhea" id="RHEA:11372"/>
        <dbReference type="ChEBI" id="CHEBI:15378"/>
        <dbReference type="ChEBI" id="CHEBI:28938"/>
        <dbReference type="ChEBI" id="CHEBI:29991"/>
        <dbReference type="ChEBI" id="CHEBI:30616"/>
        <dbReference type="ChEBI" id="CHEBI:33019"/>
        <dbReference type="ChEBI" id="CHEBI:58048"/>
        <dbReference type="ChEBI" id="CHEBI:456215"/>
        <dbReference type="EC" id="6.3.1.1"/>
    </reaction>
</comment>
<dbReference type="EC" id="6.3.1.1" evidence="7 8"/>
<dbReference type="GO" id="GO:0016740">
    <property type="term" value="F:transferase activity"/>
    <property type="evidence" value="ECO:0007669"/>
    <property type="project" value="UniProtKB-ARBA"/>
</dbReference>
<sequence length="338" mass="39207">MSKILIPEDYSSPLDLIETEVAVKMIKDTFERRLAEQLRLTRVSAPLFLLKNTGLNDNLNGVEKPVSFKSYELNNDDEIEIIHSLAKWKRDALHRYNFEPHTGLYTDMNAIRKDEELDNIHSMYVDQWDWEMVINKEDRTKQYFESTVKKIYKALLDVEFTMIRHYPQLGKPILPEQIYFITTQELEDRYPDLTPKERENAIAKEKIAVCIEQIGDVLKSGEKHDGRAPDYDDWALNGDILVYNSVLDNALELSSMGIRVDAKSLKEQLEKADALDRLELPFHKHIMENVLPLSLGGGIGQSRICMFFLRKCHIGEVQASLWDEDTMRICEENNVSLL</sequence>
<evidence type="ECO:0000256" key="5">
    <source>
        <dbReference type="ARBA" id="ARBA00022840"/>
    </source>
</evidence>
<evidence type="ECO:0000256" key="6">
    <source>
        <dbReference type="ARBA" id="ARBA00022888"/>
    </source>
</evidence>
<dbReference type="RefSeq" id="WP_074685528.1">
    <property type="nucleotide sequence ID" value="NZ_FNNF01000003.1"/>
</dbReference>
<dbReference type="EMBL" id="FNNF01000003">
    <property type="protein sequence ID" value="SDW07059.1"/>
    <property type="molecule type" value="Genomic_DNA"/>
</dbReference>
<comment type="pathway">
    <text evidence="7">Amino-acid biosynthesis; L-asparagine biosynthesis; L-asparagine from L-aspartate (ammonia route): step 1/1.</text>
</comment>
<evidence type="ECO:0000256" key="4">
    <source>
        <dbReference type="ARBA" id="ARBA00022741"/>
    </source>
</evidence>
<evidence type="ECO:0000313" key="11">
    <source>
        <dbReference type="Proteomes" id="UP000182429"/>
    </source>
</evidence>
<dbReference type="InterPro" id="IPR045864">
    <property type="entry name" value="aa-tRNA-synth_II/BPL/LPL"/>
</dbReference>
<name>A0A1H2QKW9_9FIRM</name>
<dbReference type="PANTHER" id="PTHR30073:SF5">
    <property type="entry name" value="ASPARTATE--AMMONIA LIGASE"/>
    <property type="match status" value="1"/>
</dbReference>
<comment type="similarity">
    <text evidence="7">Belongs to the class-II aminoacyl-tRNA synthetase family. AsnA subfamily.</text>
</comment>
<keyword evidence="4 7" id="KW-0547">Nucleotide-binding</keyword>
<organism evidence="10 11">
    <name type="scientific">Kandleria vitulina</name>
    <dbReference type="NCBI Taxonomy" id="1630"/>
    <lineage>
        <taxon>Bacteria</taxon>
        <taxon>Bacillati</taxon>
        <taxon>Bacillota</taxon>
        <taxon>Erysipelotrichia</taxon>
        <taxon>Erysipelotrichales</taxon>
        <taxon>Coprobacillaceae</taxon>
        <taxon>Kandleria</taxon>
    </lineage>
</organism>
<feature type="domain" description="Aminoacyl-transfer RNA synthetases class-II family profile" evidence="9">
    <location>
        <begin position="26"/>
        <end position="309"/>
    </location>
</feature>
<dbReference type="Gene3D" id="3.30.930.10">
    <property type="entry name" value="Bira Bifunctional Protein, Domain 2"/>
    <property type="match status" value="1"/>
</dbReference>
<keyword evidence="1 7" id="KW-0963">Cytoplasm</keyword>
<evidence type="ECO:0000256" key="2">
    <source>
        <dbReference type="ARBA" id="ARBA00022598"/>
    </source>
</evidence>
<evidence type="ECO:0000256" key="1">
    <source>
        <dbReference type="ARBA" id="ARBA00022490"/>
    </source>
</evidence>
<evidence type="ECO:0000256" key="7">
    <source>
        <dbReference type="HAMAP-Rule" id="MF_00555"/>
    </source>
</evidence>
<comment type="subcellular location">
    <subcellularLocation>
        <location evidence="7">Cytoplasm</location>
    </subcellularLocation>
</comment>
<keyword evidence="5 7" id="KW-0067">ATP-binding</keyword>
<dbReference type="PANTHER" id="PTHR30073">
    <property type="entry name" value="ASPARTATE--AMMONIA LIGASE"/>
    <property type="match status" value="1"/>
</dbReference>
<evidence type="ECO:0000256" key="8">
    <source>
        <dbReference type="NCBIfam" id="TIGR00669"/>
    </source>
</evidence>
<dbReference type="GO" id="GO:0070981">
    <property type="term" value="P:L-asparagine biosynthetic process"/>
    <property type="evidence" value="ECO:0007669"/>
    <property type="project" value="UniProtKB-UniRule"/>
</dbReference>
<dbReference type="PROSITE" id="PS50862">
    <property type="entry name" value="AA_TRNA_LIGASE_II"/>
    <property type="match status" value="1"/>
</dbReference>
<dbReference type="OrthoDB" id="9766088at2"/>
<dbReference type="Pfam" id="PF03590">
    <property type="entry name" value="AsnA"/>
    <property type="match status" value="1"/>
</dbReference>